<sequence length="187" mass="20116">MEHLGCSAIVAFCFWRALIAGAHPPRSVLGESQSNFPMEGDENLASTNTVNSSKAVPPGEDVNSQTWPYLAAALASALTVSLFIVVAIKCRFFHRYLASYHHSLLPEGDTASQQSPDEVTFPGHGMVGRGGGGNGTHRGLDTDDDDGFIEDNYIQASERARAESHEDEGMEGEVVEDSDDDLQFTIG</sequence>
<keyword evidence="2" id="KW-1133">Transmembrane helix</keyword>
<evidence type="ECO:0000313" key="4">
    <source>
        <dbReference type="Proteomes" id="UP001652741"/>
    </source>
</evidence>
<dbReference type="Pfam" id="PF15176">
    <property type="entry name" value="LRR19-TM"/>
    <property type="match status" value="1"/>
</dbReference>
<evidence type="ECO:0000256" key="2">
    <source>
        <dbReference type="SAM" id="Phobius"/>
    </source>
</evidence>
<protein>
    <submittedName>
        <fullName evidence="5">Type III endosome membrane protein TEMP isoform X1</fullName>
    </submittedName>
</protein>
<dbReference type="PANTHER" id="PTHR31450">
    <property type="entry name" value="LEUCINE-RICH REPEAT-CONTAINING PROTEIN 19 LRRC19 FAMILY MEMBER"/>
    <property type="match status" value="1"/>
</dbReference>
<reference evidence="5" key="1">
    <citation type="submission" date="2025-08" db="UniProtKB">
        <authorList>
            <consortium name="RefSeq"/>
        </authorList>
    </citation>
    <scope>IDENTIFICATION</scope>
</reference>
<gene>
    <name evidence="5" type="primary">LOC106568714</name>
</gene>
<feature type="compositionally biased region" description="Gly residues" evidence="1">
    <location>
        <begin position="125"/>
        <end position="136"/>
    </location>
</feature>
<feature type="region of interest" description="Disordered" evidence="1">
    <location>
        <begin position="108"/>
        <end position="187"/>
    </location>
</feature>
<keyword evidence="2" id="KW-0812">Transmembrane</keyword>
<dbReference type="PANTHER" id="PTHR31450:SF3">
    <property type="entry name" value="TYPE III ENDOSOME MEMBRANE PROTEIN TEMP"/>
    <property type="match status" value="1"/>
</dbReference>
<name>A0A1S3LW05_SALSA</name>
<feature type="signal peptide" evidence="3">
    <location>
        <begin position="1"/>
        <end position="21"/>
    </location>
</feature>
<evidence type="ECO:0000256" key="3">
    <source>
        <dbReference type="SAM" id="SignalP"/>
    </source>
</evidence>
<feature type="chain" id="PRO_5010280895" evidence="3">
    <location>
        <begin position="22"/>
        <end position="187"/>
    </location>
</feature>
<dbReference type="GeneID" id="106568714"/>
<feature type="compositionally biased region" description="Acidic residues" evidence="1">
    <location>
        <begin position="165"/>
        <end position="187"/>
    </location>
</feature>
<accession>A0A1S3LW05</accession>
<feature type="region of interest" description="Disordered" evidence="1">
    <location>
        <begin position="31"/>
        <end position="59"/>
    </location>
</feature>
<dbReference type="AlphaFoldDB" id="A0A1S3LW05"/>
<keyword evidence="4" id="KW-1185">Reference proteome</keyword>
<dbReference type="Proteomes" id="UP001652741">
    <property type="component" value="Chromosome ssa14"/>
</dbReference>
<feature type="transmembrane region" description="Helical" evidence="2">
    <location>
        <begin position="67"/>
        <end position="88"/>
    </location>
</feature>
<dbReference type="RefSeq" id="XP_013994764.1">
    <property type="nucleotide sequence ID" value="XM_014139289.2"/>
</dbReference>
<proteinExistence type="predicted"/>
<dbReference type="OrthoDB" id="676979at2759"/>
<feature type="compositionally biased region" description="Polar residues" evidence="1">
    <location>
        <begin position="44"/>
        <end position="54"/>
    </location>
</feature>
<keyword evidence="3" id="KW-0732">Signal</keyword>
<keyword evidence="2" id="KW-0472">Membrane</keyword>
<organism evidence="4 5">
    <name type="scientific">Salmo salar</name>
    <name type="common">Atlantic salmon</name>
    <dbReference type="NCBI Taxonomy" id="8030"/>
    <lineage>
        <taxon>Eukaryota</taxon>
        <taxon>Metazoa</taxon>
        <taxon>Chordata</taxon>
        <taxon>Craniata</taxon>
        <taxon>Vertebrata</taxon>
        <taxon>Euteleostomi</taxon>
        <taxon>Actinopterygii</taxon>
        <taxon>Neopterygii</taxon>
        <taxon>Teleostei</taxon>
        <taxon>Protacanthopterygii</taxon>
        <taxon>Salmoniformes</taxon>
        <taxon>Salmonidae</taxon>
        <taxon>Salmoninae</taxon>
        <taxon>Salmo</taxon>
    </lineage>
</organism>
<evidence type="ECO:0000313" key="5">
    <source>
        <dbReference type="RefSeq" id="XP_013994764.1"/>
    </source>
</evidence>
<evidence type="ECO:0000256" key="1">
    <source>
        <dbReference type="SAM" id="MobiDB-lite"/>
    </source>
</evidence>
<dbReference type="KEGG" id="sasa:106568714"/>